<gene>
    <name evidence="1" type="ordered locus">SbBS512_A0104</name>
</gene>
<keyword evidence="1" id="KW-0614">Plasmid</keyword>
<geneLocation type="plasmid" evidence="1 2">
    <name>pBS512_211</name>
</geneLocation>
<sequence>MLPLVHPDRLSTIRLYRPGRTASVLTIRYRCHADGTEVDQ</sequence>
<evidence type="ECO:0000313" key="1">
    <source>
        <dbReference type="EMBL" id="ACD06196.1"/>
    </source>
</evidence>
<proteinExistence type="predicted"/>
<dbReference type="Proteomes" id="UP000001030">
    <property type="component" value="Plasmid pBS512_211"/>
</dbReference>
<accession>B2TSS9</accession>
<dbReference type="HOGENOM" id="CLU_3296458_0_0_6"/>
<dbReference type="EMBL" id="CP001062">
    <property type="protein sequence ID" value="ACD06196.1"/>
    <property type="molecule type" value="Genomic_DNA"/>
</dbReference>
<organism evidence="1 2">
    <name type="scientific">Shigella boydii serotype 18 (strain CDC 3083-94 / BS512)</name>
    <dbReference type="NCBI Taxonomy" id="344609"/>
    <lineage>
        <taxon>Bacteria</taxon>
        <taxon>Pseudomonadati</taxon>
        <taxon>Pseudomonadota</taxon>
        <taxon>Gammaproteobacteria</taxon>
        <taxon>Enterobacterales</taxon>
        <taxon>Enterobacteriaceae</taxon>
        <taxon>Shigella</taxon>
    </lineage>
</organism>
<protein>
    <submittedName>
        <fullName evidence="1">Uncharacterized protein</fullName>
    </submittedName>
</protein>
<dbReference type="AlphaFoldDB" id="B2TSS9"/>
<keyword evidence="2" id="KW-1185">Reference proteome</keyword>
<evidence type="ECO:0000313" key="2">
    <source>
        <dbReference type="Proteomes" id="UP000001030"/>
    </source>
</evidence>
<reference evidence="2" key="1">
    <citation type="submission" date="2008-05" db="EMBL/GenBank/DDBJ databases">
        <title>Complete sequence of Shigella boydii serotype 18 strain BS512.</title>
        <authorList>
            <person name="Rasko D.A."/>
            <person name="Rosovitz M."/>
            <person name="Maurelli A.T."/>
            <person name="Myers G."/>
            <person name="Seshadri R."/>
            <person name="Cer R."/>
            <person name="Jiang L."/>
            <person name="Ravel J."/>
            <person name="Sebastian Y."/>
        </authorList>
    </citation>
    <scope>NUCLEOTIDE SEQUENCE [LARGE SCALE GENOMIC DNA]</scope>
    <source>
        <strain evidence="2">CDC 3083-94 / BS512</strain>
        <plasmid evidence="2">pBS512_211</plasmid>
    </source>
</reference>
<dbReference type="KEGG" id="sbc:SbBS512_A0104"/>
<name>B2TSS9_SHIB3</name>